<dbReference type="AlphaFoldDB" id="A0A0B1P6T4"/>
<sequence>MFTAALHEAQKCVRSAQYIDVILSPQFLPSTYSITAISKEVLPKEPPEDLLEKHKIILLINTCLSQVGRLSRQPTPILHTDNGEDNNEITAILRIIFTASKIIRPNGNLFLSDKLSNAEKQTALDRIRHIGELGLSSIFCLHSLLPEDHKNEFEDHIIISLLAFTSASDPWTTKVSLDLANRLLSIFRIEILKQEFIMNSVLSSFIRPLFSSSKPKAITTSGYAAISSYTPREPYDFGAWNLTSKPWRLDNCYSLSILSWVVNQASQEVILSVFHLLIPPILILLDSPNAEMQFKGLKILDAFVQKLTPKLLEQTGLGAVIEDAIHPILLYLPPITPLNESLSLLPAAFNSFFVLLEVRFSSSTSNDIRRQDQAKQKLTSLTRLLRQAIAPAYNHTSMSSDSDPIIKKIILAQIPPLVRALGVHSIAHLQTLLQIAEDSLLDPFATDSLPTMLAAIKALKEIVLCAWPRLSEERRRRELIRMMVSAWRKIYDDKNNSTEAFKKETLEELKSLGRIFVRAVESSDDLDLSYDLNPLIHIDETLKDLFGVRIDVNE</sequence>
<proteinExistence type="inferred from homology"/>
<comment type="similarity">
    <text evidence="1">Belongs to the TTI2 family.</text>
</comment>
<dbReference type="HOGENOM" id="CLU_024466_2_0_1"/>
<protein>
    <submittedName>
        <fullName evidence="2">Uncharacterized protein</fullName>
    </submittedName>
</protein>
<evidence type="ECO:0000313" key="2">
    <source>
        <dbReference type="EMBL" id="KHJ33060.1"/>
    </source>
</evidence>
<accession>A0A0B1P6T4</accession>
<dbReference type="SUPFAM" id="SSF48371">
    <property type="entry name" value="ARM repeat"/>
    <property type="match status" value="1"/>
</dbReference>
<evidence type="ECO:0000313" key="3">
    <source>
        <dbReference type="Proteomes" id="UP000030854"/>
    </source>
</evidence>
<dbReference type="GO" id="GO:0005634">
    <property type="term" value="C:nucleus"/>
    <property type="evidence" value="ECO:0007669"/>
    <property type="project" value="TreeGrafter"/>
</dbReference>
<dbReference type="InterPro" id="IPR016024">
    <property type="entry name" value="ARM-type_fold"/>
</dbReference>
<comment type="caution">
    <text evidence="2">The sequence shown here is derived from an EMBL/GenBank/DDBJ whole genome shotgun (WGS) entry which is preliminary data.</text>
</comment>
<keyword evidence="3" id="KW-1185">Reference proteome</keyword>
<dbReference type="PANTHER" id="PTHR32226">
    <property type="entry name" value="TELO2-INTERACTING PROTEIN 2"/>
    <property type="match status" value="1"/>
</dbReference>
<name>A0A0B1P6T4_UNCNE</name>
<reference evidence="2 3" key="1">
    <citation type="journal article" date="2014" name="BMC Genomics">
        <title>Adaptive genomic structural variation in the grape powdery mildew pathogen, Erysiphe necator.</title>
        <authorList>
            <person name="Jones L."/>
            <person name="Riaz S."/>
            <person name="Morales-Cruz A."/>
            <person name="Amrine K.C."/>
            <person name="McGuire B."/>
            <person name="Gubler W.D."/>
            <person name="Walker M.A."/>
            <person name="Cantu D."/>
        </authorList>
    </citation>
    <scope>NUCLEOTIDE SEQUENCE [LARGE SCALE GENOMIC DNA]</scope>
    <source>
        <strain evidence="3">c</strain>
    </source>
</reference>
<dbReference type="GO" id="GO:0110078">
    <property type="term" value="C:TTT Hsp90 cochaperone complex"/>
    <property type="evidence" value="ECO:0007669"/>
    <property type="project" value="InterPro"/>
</dbReference>
<dbReference type="Proteomes" id="UP000030854">
    <property type="component" value="Unassembled WGS sequence"/>
</dbReference>
<dbReference type="Pfam" id="PF10521">
    <property type="entry name" value="Tti2"/>
    <property type="match status" value="1"/>
</dbReference>
<organism evidence="2 3">
    <name type="scientific">Uncinula necator</name>
    <name type="common">Grape powdery mildew</name>
    <dbReference type="NCBI Taxonomy" id="52586"/>
    <lineage>
        <taxon>Eukaryota</taxon>
        <taxon>Fungi</taxon>
        <taxon>Dikarya</taxon>
        <taxon>Ascomycota</taxon>
        <taxon>Pezizomycotina</taxon>
        <taxon>Leotiomycetes</taxon>
        <taxon>Erysiphales</taxon>
        <taxon>Erysiphaceae</taxon>
        <taxon>Erysiphe</taxon>
    </lineage>
</organism>
<dbReference type="GO" id="GO:0005829">
    <property type="term" value="C:cytosol"/>
    <property type="evidence" value="ECO:0007669"/>
    <property type="project" value="TreeGrafter"/>
</dbReference>
<evidence type="ECO:0000256" key="1">
    <source>
        <dbReference type="ARBA" id="ARBA00034736"/>
    </source>
</evidence>
<dbReference type="OMA" id="VILNCWP"/>
<dbReference type="InterPro" id="IPR018870">
    <property type="entry name" value="Tti2"/>
</dbReference>
<dbReference type="STRING" id="52586.A0A0B1P6T4"/>
<dbReference type="PANTHER" id="PTHR32226:SF2">
    <property type="entry name" value="TELO2-INTERACTING PROTEIN 2"/>
    <property type="match status" value="1"/>
</dbReference>
<dbReference type="EMBL" id="JNVN01001642">
    <property type="protein sequence ID" value="KHJ33060.1"/>
    <property type="molecule type" value="Genomic_DNA"/>
</dbReference>
<gene>
    <name evidence="2" type="ORF">EV44_g2720</name>
</gene>